<feature type="compositionally biased region" description="Basic and acidic residues" evidence="1">
    <location>
        <begin position="56"/>
        <end position="67"/>
    </location>
</feature>
<dbReference type="OrthoDB" id="8019956at2"/>
<protein>
    <submittedName>
        <fullName evidence="2">Uncharacterized protein</fullName>
    </submittedName>
</protein>
<accession>A0A509EDJ3</accession>
<gene>
    <name evidence="2" type="ORF">MET9862_02178</name>
</gene>
<dbReference type="EMBL" id="CABFPH010000025">
    <property type="protein sequence ID" value="VUD71595.1"/>
    <property type="molecule type" value="Genomic_DNA"/>
</dbReference>
<evidence type="ECO:0000256" key="1">
    <source>
        <dbReference type="SAM" id="MobiDB-lite"/>
    </source>
</evidence>
<name>A0A509EDJ3_9HYPH</name>
<proteinExistence type="predicted"/>
<dbReference type="AlphaFoldDB" id="A0A509EDJ3"/>
<evidence type="ECO:0000313" key="3">
    <source>
        <dbReference type="Proteomes" id="UP000410984"/>
    </source>
</evidence>
<evidence type="ECO:0000313" key="2">
    <source>
        <dbReference type="EMBL" id="VUD71595.1"/>
    </source>
</evidence>
<dbReference type="RefSeq" id="WP_009865907.1">
    <property type="nucleotide sequence ID" value="NZ_CABFPH010000025.1"/>
</dbReference>
<reference evidence="2 3" key="1">
    <citation type="submission" date="2019-06" db="EMBL/GenBank/DDBJ databases">
        <authorList>
            <person name="Rodrigo-Torres L."/>
            <person name="Arahal R. D."/>
            <person name="Lucena T."/>
        </authorList>
    </citation>
    <scope>NUCLEOTIDE SEQUENCE [LARGE SCALE GENOMIC DNA]</scope>
    <source>
        <strain evidence="2 3">SB0023/3</strain>
    </source>
</reference>
<feature type="region of interest" description="Disordered" evidence="1">
    <location>
        <begin position="48"/>
        <end position="67"/>
    </location>
</feature>
<organism evidence="2 3">
    <name type="scientific">Methylobacterium symbioticum</name>
    <dbReference type="NCBI Taxonomy" id="2584084"/>
    <lineage>
        <taxon>Bacteria</taxon>
        <taxon>Pseudomonadati</taxon>
        <taxon>Pseudomonadota</taxon>
        <taxon>Alphaproteobacteria</taxon>
        <taxon>Hyphomicrobiales</taxon>
        <taxon>Methylobacteriaceae</taxon>
        <taxon>Methylobacterium</taxon>
    </lineage>
</organism>
<keyword evidence="3" id="KW-1185">Reference proteome</keyword>
<sequence>MANPDRTYLVYATNTDGHEVCAGEYAAKCADHAINLAKAAGYGGTMVAQPSPGQLVRDHYRKDKGRG</sequence>
<dbReference type="Proteomes" id="UP000410984">
    <property type="component" value="Unassembled WGS sequence"/>
</dbReference>